<evidence type="ECO:0000313" key="1">
    <source>
        <dbReference type="EMBL" id="KAG8234325.1"/>
    </source>
</evidence>
<gene>
    <name evidence="1" type="ORF">J437_LFUL013065</name>
</gene>
<dbReference type="Proteomes" id="UP000792457">
    <property type="component" value="Unassembled WGS sequence"/>
</dbReference>
<evidence type="ECO:0000313" key="2">
    <source>
        <dbReference type="Proteomes" id="UP000792457"/>
    </source>
</evidence>
<keyword evidence="2" id="KW-1185">Reference proteome</keyword>
<name>A0A8K0KG83_LADFU</name>
<reference evidence="1" key="2">
    <citation type="submission" date="2017-10" db="EMBL/GenBank/DDBJ databases">
        <title>Ladona fulva Genome sequencing and assembly.</title>
        <authorList>
            <person name="Murali S."/>
            <person name="Richards S."/>
            <person name="Bandaranaike D."/>
            <person name="Bellair M."/>
            <person name="Blankenburg K."/>
            <person name="Chao H."/>
            <person name="Dinh H."/>
            <person name="Doddapaneni H."/>
            <person name="Dugan-Rocha S."/>
            <person name="Elkadiri S."/>
            <person name="Gnanaolivu R."/>
            <person name="Hernandez B."/>
            <person name="Skinner E."/>
            <person name="Javaid M."/>
            <person name="Lee S."/>
            <person name="Li M."/>
            <person name="Ming W."/>
            <person name="Munidasa M."/>
            <person name="Muniz J."/>
            <person name="Nguyen L."/>
            <person name="Hughes D."/>
            <person name="Osuji N."/>
            <person name="Pu L.-L."/>
            <person name="Puazo M."/>
            <person name="Qu C."/>
            <person name="Quiroz J."/>
            <person name="Raj R."/>
            <person name="Weissenberger G."/>
            <person name="Xin Y."/>
            <person name="Zou X."/>
            <person name="Han Y."/>
            <person name="Worley K."/>
            <person name="Muzny D."/>
            <person name="Gibbs R."/>
        </authorList>
    </citation>
    <scope>NUCLEOTIDE SEQUENCE</scope>
    <source>
        <strain evidence="1">Sampled in the wild</strain>
    </source>
</reference>
<organism evidence="1 2">
    <name type="scientific">Ladona fulva</name>
    <name type="common">Scarce chaser dragonfly</name>
    <name type="synonym">Libellula fulva</name>
    <dbReference type="NCBI Taxonomy" id="123851"/>
    <lineage>
        <taxon>Eukaryota</taxon>
        <taxon>Metazoa</taxon>
        <taxon>Ecdysozoa</taxon>
        <taxon>Arthropoda</taxon>
        <taxon>Hexapoda</taxon>
        <taxon>Insecta</taxon>
        <taxon>Pterygota</taxon>
        <taxon>Palaeoptera</taxon>
        <taxon>Odonata</taxon>
        <taxon>Epiprocta</taxon>
        <taxon>Anisoptera</taxon>
        <taxon>Libelluloidea</taxon>
        <taxon>Libellulidae</taxon>
        <taxon>Ladona</taxon>
    </lineage>
</organism>
<dbReference type="OrthoDB" id="1728974at2759"/>
<dbReference type="AlphaFoldDB" id="A0A8K0KG83"/>
<accession>A0A8K0KG83</accession>
<protein>
    <submittedName>
        <fullName evidence="1">Uncharacterized protein</fullName>
    </submittedName>
</protein>
<comment type="caution">
    <text evidence="1">The sequence shown here is derived from an EMBL/GenBank/DDBJ whole genome shotgun (WGS) entry which is preliminary data.</text>
</comment>
<dbReference type="EMBL" id="KZ308796">
    <property type="protein sequence ID" value="KAG8234325.1"/>
    <property type="molecule type" value="Genomic_DNA"/>
</dbReference>
<proteinExistence type="predicted"/>
<sequence>MYTIEWQKRGLPHSLNLIWLHEKICLNQIDQVTQAEYLNPEEDPELYHTIVKNMIHGPCRRLNMNPPCMSKGKFTKRYPKTYLNETQIGEDGGFTAKYECKERCFLQMYHHSILEIQQDESFNEESKELQLKVTKLSSKVMHWD</sequence>
<reference evidence="1" key="1">
    <citation type="submission" date="2013-04" db="EMBL/GenBank/DDBJ databases">
        <authorList>
            <person name="Qu J."/>
            <person name="Murali S.C."/>
            <person name="Bandaranaike D."/>
            <person name="Bellair M."/>
            <person name="Blankenburg K."/>
            <person name="Chao H."/>
            <person name="Dinh H."/>
            <person name="Doddapaneni H."/>
            <person name="Downs B."/>
            <person name="Dugan-Rocha S."/>
            <person name="Elkadiri S."/>
            <person name="Gnanaolivu R.D."/>
            <person name="Hernandez B."/>
            <person name="Javaid M."/>
            <person name="Jayaseelan J.C."/>
            <person name="Lee S."/>
            <person name="Li M."/>
            <person name="Ming W."/>
            <person name="Munidasa M."/>
            <person name="Muniz J."/>
            <person name="Nguyen L."/>
            <person name="Ongeri F."/>
            <person name="Osuji N."/>
            <person name="Pu L.-L."/>
            <person name="Puazo M."/>
            <person name="Qu C."/>
            <person name="Quiroz J."/>
            <person name="Raj R."/>
            <person name="Weissenberger G."/>
            <person name="Xin Y."/>
            <person name="Zou X."/>
            <person name="Han Y."/>
            <person name="Richards S."/>
            <person name="Worley K."/>
            <person name="Muzny D."/>
            <person name="Gibbs R."/>
        </authorList>
    </citation>
    <scope>NUCLEOTIDE SEQUENCE</scope>
    <source>
        <strain evidence="1">Sampled in the wild</strain>
    </source>
</reference>